<name>A0ABP8JWG4_9MICO</name>
<dbReference type="EMBL" id="BAABGM010000001">
    <property type="protein sequence ID" value="GAA4396711.1"/>
    <property type="molecule type" value="Genomic_DNA"/>
</dbReference>
<feature type="domain" description="Fluoroacetyl-CoA-specific thioesterase-like" evidence="1">
    <location>
        <begin position="21"/>
        <end position="123"/>
    </location>
</feature>
<protein>
    <recommendedName>
        <fullName evidence="1">Fluoroacetyl-CoA-specific thioesterase-like domain-containing protein</fullName>
    </recommendedName>
</protein>
<organism evidence="2 3">
    <name type="scientific">Fodinibacter luteus</name>
    <dbReference type="NCBI Taxonomy" id="552064"/>
    <lineage>
        <taxon>Bacteria</taxon>
        <taxon>Bacillati</taxon>
        <taxon>Actinomycetota</taxon>
        <taxon>Actinomycetes</taxon>
        <taxon>Micrococcales</taxon>
        <taxon>Intrasporangiaceae</taxon>
        <taxon>Fodinibacter (ex Wang et al. 2009)</taxon>
    </lineage>
</organism>
<comment type="caution">
    <text evidence="2">The sequence shown here is derived from an EMBL/GenBank/DDBJ whole genome shotgun (WGS) entry which is preliminary data.</text>
</comment>
<dbReference type="PANTHER" id="PTHR36934:SF1">
    <property type="entry name" value="THIOESTERASE DOMAIN-CONTAINING PROTEIN"/>
    <property type="match status" value="1"/>
</dbReference>
<dbReference type="PIRSF" id="PIRSF014972">
    <property type="entry name" value="FlK"/>
    <property type="match status" value="1"/>
</dbReference>
<reference evidence="3" key="1">
    <citation type="journal article" date="2019" name="Int. J. Syst. Evol. Microbiol.">
        <title>The Global Catalogue of Microorganisms (GCM) 10K type strain sequencing project: providing services to taxonomists for standard genome sequencing and annotation.</title>
        <authorList>
            <consortium name="The Broad Institute Genomics Platform"/>
            <consortium name="The Broad Institute Genome Sequencing Center for Infectious Disease"/>
            <person name="Wu L."/>
            <person name="Ma J."/>
        </authorList>
    </citation>
    <scope>NUCLEOTIDE SEQUENCE [LARGE SCALE GENOMIC DNA]</scope>
    <source>
        <strain evidence="3">JCM 17809</strain>
    </source>
</reference>
<evidence type="ECO:0000313" key="2">
    <source>
        <dbReference type="EMBL" id="GAA4396711.1"/>
    </source>
</evidence>
<gene>
    <name evidence="2" type="ORF">GCM10023168_00890</name>
</gene>
<dbReference type="InterPro" id="IPR029069">
    <property type="entry name" value="HotDog_dom_sf"/>
</dbReference>
<dbReference type="RefSeq" id="WP_345201082.1">
    <property type="nucleotide sequence ID" value="NZ_BAABGM010000001.1"/>
</dbReference>
<dbReference type="Pfam" id="PF22636">
    <property type="entry name" value="FlK"/>
    <property type="match status" value="1"/>
</dbReference>
<evidence type="ECO:0000259" key="1">
    <source>
        <dbReference type="Pfam" id="PF22636"/>
    </source>
</evidence>
<sequence>MDGASQILPGTHAAVTRVVGGADTASALGSGSLAVLGTPRLLAWCEEATCLALTGLLPAGATSVGTSVRLDHLAASSVGHRVTVRAEVTATDGQRLTFRVEATDAVGRVLGRGTVERVVVDTERFLGRLGADHRPRT</sequence>
<dbReference type="Proteomes" id="UP001500945">
    <property type="component" value="Unassembled WGS sequence"/>
</dbReference>
<accession>A0ABP8JWG4</accession>
<dbReference type="InterPro" id="IPR054485">
    <property type="entry name" value="FlK-like_dom"/>
</dbReference>
<evidence type="ECO:0000313" key="3">
    <source>
        <dbReference type="Proteomes" id="UP001500945"/>
    </source>
</evidence>
<proteinExistence type="predicted"/>
<dbReference type="SUPFAM" id="SSF54637">
    <property type="entry name" value="Thioesterase/thiol ester dehydrase-isomerase"/>
    <property type="match status" value="1"/>
</dbReference>
<dbReference type="PANTHER" id="PTHR36934">
    <property type="entry name" value="BLR0278 PROTEIN"/>
    <property type="match status" value="1"/>
</dbReference>
<dbReference type="Gene3D" id="3.10.129.10">
    <property type="entry name" value="Hotdog Thioesterase"/>
    <property type="match status" value="1"/>
</dbReference>
<keyword evidence="3" id="KW-1185">Reference proteome</keyword>
<dbReference type="InterPro" id="IPR025540">
    <property type="entry name" value="FlK"/>
</dbReference>